<dbReference type="Proteomes" id="UP001447374">
    <property type="component" value="Unassembled WGS sequence"/>
</dbReference>
<evidence type="ECO:0000313" key="1">
    <source>
        <dbReference type="EMBL" id="MER0128339.1"/>
    </source>
</evidence>
<keyword evidence="1" id="KW-0808">Transferase</keyword>
<organism evidence="1 2">
    <name type="scientific">Franconibacter daqui</name>
    <dbReference type="NCBI Taxonomy" id="2047724"/>
    <lineage>
        <taxon>Bacteria</taxon>
        <taxon>Pseudomonadati</taxon>
        <taxon>Pseudomonadota</taxon>
        <taxon>Gammaproteobacteria</taxon>
        <taxon>Enterobacterales</taxon>
        <taxon>Enterobacteriaceae</taxon>
        <taxon>Franconibacter</taxon>
    </lineage>
</organism>
<comment type="caution">
    <text evidence="1">The sequence shown here is derived from an EMBL/GenBank/DDBJ whole genome shotgun (WGS) entry which is preliminary data.</text>
</comment>
<gene>
    <name evidence="1" type="ORF">ABQG75_21835</name>
</gene>
<sequence>MNLADRDGFIWQDGQLIDWRDAKIHVLTHTLHY</sequence>
<dbReference type="Gene3D" id="3.30.470.10">
    <property type="match status" value="1"/>
</dbReference>
<dbReference type="SUPFAM" id="SSF56752">
    <property type="entry name" value="D-aminoacid aminotransferase-like PLP-dependent enzymes"/>
    <property type="match status" value="1"/>
</dbReference>
<accession>A0ABV1PU08</accession>
<dbReference type="EMBL" id="JBEHGX010000062">
    <property type="protein sequence ID" value="MER0128339.1"/>
    <property type="molecule type" value="Genomic_DNA"/>
</dbReference>
<protein>
    <submittedName>
        <fullName evidence="1">Branched chain amino acid aminotransferase</fullName>
        <ecNumber evidence="1">2.6.1.42</ecNumber>
    </submittedName>
</protein>
<keyword evidence="1" id="KW-0032">Aminotransferase</keyword>
<proteinExistence type="predicted"/>
<name>A0ABV1PU08_9ENTR</name>
<feature type="non-terminal residue" evidence="1">
    <location>
        <position position="33"/>
    </location>
</feature>
<dbReference type="EC" id="2.6.1.42" evidence="1"/>
<dbReference type="InterPro" id="IPR036038">
    <property type="entry name" value="Aminotransferase-like"/>
</dbReference>
<evidence type="ECO:0000313" key="2">
    <source>
        <dbReference type="Proteomes" id="UP001447374"/>
    </source>
</evidence>
<keyword evidence="2" id="KW-1185">Reference proteome</keyword>
<reference evidence="1 2" key="1">
    <citation type="submission" date="2024-06" db="EMBL/GenBank/DDBJ databases">
        <title>Fanconibacter daqui strain Q02 whole shotgun sequencing project.</title>
        <authorList>
            <person name="Rodrigues J.W.A."/>
            <person name="Viana L.C."/>
            <person name="Vieira E.C."/>
            <person name="Souza F.O.L."/>
            <person name="Alegria O.C."/>
            <person name="Patroca S."/>
            <person name="Cruz A.C.R."/>
            <person name="Nunes A.R.C."/>
        </authorList>
    </citation>
    <scope>NUCLEOTIDE SEQUENCE [LARGE SCALE GENOMIC DNA]</scope>
    <source>
        <strain evidence="1 2">Q02</strain>
    </source>
</reference>
<dbReference type="InterPro" id="IPR043131">
    <property type="entry name" value="BCAT-like_N"/>
</dbReference>
<dbReference type="GO" id="GO:0004084">
    <property type="term" value="F:branched-chain-amino-acid transaminase activity"/>
    <property type="evidence" value="ECO:0007669"/>
    <property type="project" value="UniProtKB-EC"/>
</dbReference>